<dbReference type="FunFam" id="3.40.50.880:FF:000009">
    <property type="entry name" value="Imidazole glycerol phosphate synthase subunit HisH"/>
    <property type="match status" value="1"/>
</dbReference>
<evidence type="ECO:0000256" key="9">
    <source>
        <dbReference type="ARBA" id="ARBA00023239"/>
    </source>
</evidence>
<evidence type="ECO:0000256" key="11">
    <source>
        <dbReference type="ARBA" id="ARBA00049534"/>
    </source>
</evidence>
<comment type="function">
    <text evidence="12">IGPS catalyzes the conversion of PRFAR and glutamine to IGP, AICAR and glutamate. The HisH subunit catalyzes the hydrolysis of glutamine to glutamate and ammonia as part of the synthesis of IGP and AICAR. The resulting ammonia molecule is channeled to the active site of HisF.</text>
</comment>
<keyword evidence="9 12" id="KW-0456">Lyase</keyword>
<dbReference type="AlphaFoldDB" id="A0A328PDV0"/>
<dbReference type="GO" id="GO:0000107">
    <property type="term" value="F:imidazoleglycerol-phosphate synthase activity"/>
    <property type="evidence" value="ECO:0007669"/>
    <property type="project" value="UniProtKB-UniRule"/>
</dbReference>
<organism evidence="15 16">
    <name type="scientific">Methanothermobacter tenebrarum</name>
    <dbReference type="NCBI Taxonomy" id="680118"/>
    <lineage>
        <taxon>Archaea</taxon>
        <taxon>Methanobacteriati</taxon>
        <taxon>Methanobacteriota</taxon>
        <taxon>Methanomada group</taxon>
        <taxon>Methanobacteria</taxon>
        <taxon>Methanobacteriales</taxon>
        <taxon>Methanobacteriaceae</taxon>
        <taxon>Methanothermobacter</taxon>
    </lineage>
</organism>
<sequence length="198" mass="22249">MITIIDYGSGNLRSIKNALKKVGCQVKITKDKKQIKKAETIILPGVGAFGKAMKNLKNYKEAIIRHIEDDKPFLGICLGLQLLLTKSEESPNIQGLNIIPGEVTRIPPLGKVPHMGWNQLNIKKNCPILEGLEDEYFYFVHSYHAKPKEKKVIAATTNYHIKMAAVLWKDNIFATQFHPEKSGKAGLKILKNFVKLSK</sequence>
<evidence type="ECO:0000313" key="16">
    <source>
        <dbReference type="Proteomes" id="UP000249782"/>
    </source>
</evidence>
<evidence type="ECO:0000256" key="13">
    <source>
        <dbReference type="PIRSR" id="PIRSR000495-1"/>
    </source>
</evidence>
<comment type="subcellular location">
    <subcellularLocation>
        <location evidence="1 12">Cytoplasm</location>
    </subcellularLocation>
</comment>
<evidence type="ECO:0000256" key="12">
    <source>
        <dbReference type="HAMAP-Rule" id="MF_00278"/>
    </source>
</evidence>
<evidence type="ECO:0000256" key="8">
    <source>
        <dbReference type="ARBA" id="ARBA00023102"/>
    </source>
</evidence>
<dbReference type="GO" id="GO:0004359">
    <property type="term" value="F:glutaminase activity"/>
    <property type="evidence" value="ECO:0007669"/>
    <property type="project" value="UniProtKB-EC"/>
</dbReference>
<dbReference type="EC" id="3.5.1.2" evidence="12"/>
<dbReference type="InterPro" id="IPR029062">
    <property type="entry name" value="Class_I_gatase-like"/>
</dbReference>
<evidence type="ECO:0000256" key="4">
    <source>
        <dbReference type="ARBA" id="ARBA00022490"/>
    </source>
</evidence>
<protein>
    <recommendedName>
        <fullName evidence="12">Imidazole glycerol phosphate synthase subunit HisH</fullName>
        <ecNumber evidence="12">4.3.2.10</ecNumber>
    </recommendedName>
    <alternativeName>
        <fullName evidence="12">IGP synthase glutaminase subunit</fullName>
        <ecNumber evidence="12">3.5.1.2</ecNumber>
    </alternativeName>
    <alternativeName>
        <fullName evidence="12">IGP synthase subunit HisH</fullName>
    </alternativeName>
    <alternativeName>
        <fullName evidence="12">ImGP synthase subunit HisH</fullName>
        <shortName evidence="12">IGPS subunit HisH</shortName>
    </alternativeName>
</protein>
<dbReference type="Proteomes" id="UP000249782">
    <property type="component" value="Unassembled WGS sequence"/>
</dbReference>
<evidence type="ECO:0000256" key="10">
    <source>
        <dbReference type="ARBA" id="ARBA00047838"/>
    </source>
</evidence>
<dbReference type="InterPro" id="IPR017926">
    <property type="entry name" value="GATASE"/>
</dbReference>
<reference evidence="15 16" key="1">
    <citation type="submission" date="2018-06" db="EMBL/GenBank/DDBJ databases">
        <title>Draft genome sequence of hyperthermophilic methanogen Methanothermobacter tenebrarum sp. MCM-B 1447.</title>
        <authorList>
            <person name="Pore S.D."/>
            <person name="Dagar S."/>
            <person name="Dhakephalkar P.K."/>
        </authorList>
    </citation>
    <scope>NUCLEOTIDE SEQUENCE [LARGE SCALE GENOMIC DNA]</scope>
    <source>
        <strain evidence="15 16">MCM B 1447</strain>
    </source>
</reference>
<comment type="subunit">
    <text evidence="3 12">Heterodimer of HisH and HisF.</text>
</comment>
<feature type="active site" description="Nucleophile" evidence="12 13">
    <location>
        <position position="77"/>
    </location>
</feature>
<evidence type="ECO:0000259" key="14">
    <source>
        <dbReference type="Pfam" id="PF00117"/>
    </source>
</evidence>
<name>A0A328PDV0_9EURY</name>
<comment type="caution">
    <text evidence="15">The sequence shown here is derived from an EMBL/GenBank/DDBJ whole genome shotgun (WGS) entry which is preliminary data.</text>
</comment>
<comment type="pathway">
    <text evidence="2 12">Amino-acid biosynthesis; L-histidine biosynthesis; L-histidine from 5-phospho-alpha-D-ribose 1-diphosphate: step 5/9.</text>
</comment>
<keyword evidence="4 12" id="KW-0963">Cytoplasm</keyword>
<gene>
    <name evidence="12 15" type="primary">hisH</name>
    <name evidence="15" type="ORF">DPC56_07785</name>
</gene>
<evidence type="ECO:0000256" key="6">
    <source>
        <dbReference type="ARBA" id="ARBA00022801"/>
    </source>
</evidence>
<dbReference type="Gene3D" id="3.40.50.880">
    <property type="match status" value="1"/>
</dbReference>
<dbReference type="OrthoDB" id="33401at2157"/>
<dbReference type="PIRSF" id="PIRSF000495">
    <property type="entry name" value="Amidotransf_hisH"/>
    <property type="match status" value="1"/>
</dbReference>
<dbReference type="GO" id="GO:0005737">
    <property type="term" value="C:cytoplasm"/>
    <property type="evidence" value="ECO:0007669"/>
    <property type="project" value="UniProtKB-SubCell"/>
</dbReference>
<dbReference type="HAMAP" id="MF_00278">
    <property type="entry name" value="HisH"/>
    <property type="match status" value="1"/>
</dbReference>
<dbReference type="SUPFAM" id="SSF52317">
    <property type="entry name" value="Class I glutamine amidotransferase-like"/>
    <property type="match status" value="1"/>
</dbReference>
<evidence type="ECO:0000256" key="1">
    <source>
        <dbReference type="ARBA" id="ARBA00004496"/>
    </source>
</evidence>
<dbReference type="PANTHER" id="PTHR42701:SF1">
    <property type="entry name" value="IMIDAZOLE GLYCEROL PHOSPHATE SYNTHASE SUBUNIT HISH"/>
    <property type="match status" value="1"/>
</dbReference>
<feature type="active site" evidence="12 13">
    <location>
        <position position="180"/>
    </location>
</feature>
<proteinExistence type="inferred from homology"/>
<dbReference type="PANTHER" id="PTHR42701">
    <property type="entry name" value="IMIDAZOLE GLYCEROL PHOSPHATE SYNTHASE SUBUNIT HISH"/>
    <property type="match status" value="1"/>
</dbReference>
<keyword evidence="8 12" id="KW-0368">Histidine biosynthesis</keyword>
<keyword evidence="16" id="KW-1185">Reference proteome</keyword>
<dbReference type="GO" id="GO:0000105">
    <property type="term" value="P:L-histidine biosynthetic process"/>
    <property type="evidence" value="ECO:0007669"/>
    <property type="project" value="UniProtKB-UniRule"/>
</dbReference>
<dbReference type="RefSeq" id="WP_112094511.1">
    <property type="nucleotide sequence ID" value="NZ_QLOE01000013.1"/>
</dbReference>
<keyword evidence="6 12" id="KW-0378">Hydrolase</keyword>
<dbReference type="InterPro" id="IPR010139">
    <property type="entry name" value="Imidazole-glycPsynth_HisH"/>
</dbReference>
<dbReference type="EC" id="4.3.2.10" evidence="12"/>
<evidence type="ECO:0000256" key="2">
    <source>
        <dbReference type="ARBA" id="ARBA00005091"/>
    </source>
</evidence>
<evidence type="ECO:0000256" key="7">
    <source>
        <dbReference type="ARBA" id="ARBA00022962"/>
    </source>
</evidence>
<feature type="domain" description="Glutamine amidotransferase" evidence="14">
    <location>
        <begin position="4"/>
        <end position="194"/>
    </location>
</feature>
<dbReference type="PROSITE" id="PS51273">
    <property type="entry name" value="GATASE_TYPE_1"/>
    <property type="match status" value="1"/>
</dbReference>
<comment type="catalytic activity">
    <reaction evidence="11 12">
        <text>L-glutamine + H2O = L-glutamate + NH4(+)</text>
        <dbReference type="Rhea" id="RHEA:15889"/>
        <dbReference type="ChEBI" id="CHEBI:15377"/>
        <dbReference type="ChEBI" id="CHEBI:28938"/>
        <dbReference type="ChEBI" id="CHEBI:29985"/>
        <dbReference type="ChEBI" id="CHEBI:58359"/>
        <dbReference type="EC" id="3.5.1.2"/>
    </reaction>
</comment>
<evidence type="ECO:0000256" key="5">
    <source>
        <dbReference type="ARBA" id="ARBA00022605"/>
    </source>
</evidence>
<dbReference type="UniPathway" id="UPA00031">
    <property type="reaction ID" value="UER00010"/>
</dbReference>
<keyword evidence="5 12" id="KW-0028">Amino-acid biosynthesis</keyword>
<comment type="catalytic activity">
    <reaction evidence="10 12">
        <text>5-[(5-phospho-1-deoxy-D-ribulos-1-ylimino)methylamino]-1-(5-phospho-beta-D-ribosyl)imidazole-4-carboxamide + L-glutamine = D-erythro-1-(imidazol-4-yl)glycerol 3-phosphate + 5-amino-1-(5-phospho-beta-D-ribosyl)imidazole-4-carboxamide + L-glutamate + H(+)</text>
        <dbReference type="Rhea" id="RHEA:24793"/>
        <dbReference type="ChEBI" id="CHEBI:15378"/>
        <dbReference type="ChEBI" id="CHEBI:29985"/>
        <dbReference type="ChEBI" id="CHEBI:58278"/>
        <dbReference type="ChEBI" id="CHEBI:58359"/>
        <dbReference type="ChEBI" id="CHEBI:58475"/>
        <dbReference type="ChEBI" id="CHEBI:58525"/>
        <dbReference type="EC" id="4.3.2.10"/>
    </reaction>
</comment>
<feature type="active site" evidence="12 13">
    <location>
        <position position="178"/>
    </location>
</feature>
<dbReference type="NCBIfam" id="TIGR01855">
    <property type="entry name" value="IMP_synth_hisH"/>
    <property type="match status" value="1"/>
</dbReference>
<dbReference type="Pfam" id="PF00117">
    <property type="entry name" value="GATase"/>
    <property type="match status" value="1"/>
</dbReference>
<evidence type="ECO:0000313" key="15">
    <source>
        <dbReference type="EMBL" id="RAO78502.1"/>
    </source>
</evidence>
<accession>A0A328PDV0</accession>
<dbReference type="GO" id="GO:0016829">
    <property type="term" value="F:lyase activity"/>
    <property type="evidence" value="ECO:0007669"/>
    <property type="project" value="UniProtKB-KW"/>
</dbReference>
<dbReference type="EMBL" id="QLOE01000013">
    <property type="protein sequence ID" value="RAO78502.1"/>
    <property type="molecule type" value="Genomic_DNA"/>
</dbReference>
<keyword evidence="7 12" id="KW-0315">Glutamine amidotransferase</keyword>
<dbReference type="CDD" id="cd01748">
    <property type="entry name" value="GATase1_IGP_Synthase"/>
    <property type="match status" value="1"/>
</dbReference>
<evidence type="ECO:0000256" key="3">
    <source>
        <dbReference type="ARBA" id="ARBA00011152"/>
    </source>
</evidence>